<protein>
    <submittedName>
        <fullName evidence="2">Uncharacterized protein</fullName>
    </submittedName>
</protein>
<proteinExistence type="predicted"/>
<evidence type="ECO:0000313" key="3">
    <source>
        <dbReference type="Proteomes" id="UP000585614"/>
    </source>
</evidence>
<sequence>MGCSGWRVSSKDVGRPLKGNVEGTPWHSGHPGTLRHRTAPQKPAAGVSPSASSPRDTSRRRQCPAGDATVKLAPGAALPAAQVPRLQDRAGECRASAARTEPGTAFAGAQAEAGAFAGRDRGNPETPGHYGPGGTDGGRSERRCASGVTGDPAGTAAWGARRS</sequence>
<feature type="compositionally biased region" description="Low complexity" evidence="1">
    <location>
        <begin position="103"/>
        <end position="117"/>
    </location>
</feature>
<dbReference type="EMBL" id="JACAGC010000021">
    <property type="protein sequence ID" value="KAF6293162.1"/>
    <property type="molecule type" value="Genomic_DNA"/>
</dbReference>
<dbReference type="Proteomes" id="UP000585614">
    <property type="component" value="Unassembled WGS sequence"/>
</dbReference>
<accession>A0A7J7SXH0</accession>
<evidence type="ECO:0000313" key="2">
    <source>
        <dbReference type="EMBL" id="KAF6293162.1"/>
    </source>
</evidence>
<name>A0A7J7SXH0_RHIFE</name>
<feature type="compositionally biased region" description="Low complexity" evidence="1">
    <location>
        <begin position="43"/>
        <end position="54"/>
    </location>
</feature>
<comment type="caution">
    <text evidence="2">The sequence shown here is derived from an EMBL/GenBank/DDBJ whole genome shotgun (WGS) entry which is preliminary data.</text>
</comment>
<dbReference type="AlphaFoldDB" id="A0A7J7SXH0"/>
<gene>
    <name evidence="2" type="ORF">mRhiFer1_009063</name>
</gene>
<organism evidence="2 3">
    <name type="scientific">Rhinolophus ferrumequinum</name>
    <name type="common">Greater horseshoe bat</name>
    <dbReference type="NCBI Taxonomy" id="59479"/>
    <lineage>
        <taxon>Eukaryota</taxon>
        <taxon>Metazoa</taxon>
        <taxon>Chordata</taxon>
        <taxon>Craniata</taxon>
        <taxon>Vertebrata</taxon>
        <taxon>Euteleostomi</taxon>
        <taxon>Mammalia</taxon>
        <taxon>Eutheria</taxon>
        <taxon>Laurasiatheria</taxon>
        <taxon>Chiroptera</taxon>
        <taxon>Yinpterochiroptera</taxon>
        <taxon>Rhinolophoidea</taxon>
        <taxon>Rhinolophidae</taxon>
        <taxon>Rhinolophinae</taxon>
        <taxon>Rhinolophus</taxon>
    </lineage>
</organism>
<feature type="region of interest" description="Disordered" evidence="1">
    <location>
        <begin position="1"/>
        <end position="163"/>
    </location>
</feature>
<reference evidence="2 3" key="1">
    <citation type="journal article" date="2020" name="Nature">
        <title>Six reference-quality genomes reveal evolution of bat adaptations.</title>
        <authorList>
            <person name="Jebb D."/>
            <person name="Huang Z."/>
            <person name="Pippel M."/>
            <person name="Hughes G.M."/>
            <person name="Lavrichenko K."/>
            <person name="Devanna P."/>
            <person name="Winkler S."/>
            <person name="Jermiin L.S."/>
            <person name="Skirmuntt E.C."/>
            <person name="Katzourakis A."/>
            <person name="Burkitt-Gray L."/>
            <person name="Ray D.A."/>
            <person name="Sullivan K.A.M."/>
            <person name="Roscito J.G."/>
            <person name="Kirilenko B.M."/>
            <person name="Davalos L.M."/>
            <person name="Corthals A.P."/>
            <person name="Power M.L."/>
            <person name="Jones G."/>
            <person name="Ransome R.D."/>
            <person name="Dechmann D.K.N."/>
            <person name="Locatelli A.G."/>
            <person name="Puechmaille S.J."/>
            <person name="Fedrigo O."/>
            <person name="Jarvis E.D."/>
            <person name="Hiller M."/>
            <person name="Vernes S.C."/>
            <person name="Myers E.W."/>
            <person name="Teeling E.C."/>
        </authorList>
    </citation>
    <scope>NUCLEOTIDE SEQUENCE [LARGE SCALE GENOMIC DNA]</scope>
    <source>
        <strain evidence="2">MRhiFer1</strain>
        <tissue evidence="2">Lung</tissue>
    </source>
</reference>
<evidence type="ECO:0000256" key="1">
    <source>
        <dbReference type="SAM" id="MobiDB-lite"/>
    </source>
</evidence>